<sequence length="344" mass="38793">MSELPFITAMIVVRNEEKYIEACFRSLLEQSYPEDRYEVLIIDGLSTDNTLKAAREAEEKYSGRKNNPGEAEAKVQVRYFDNPKKILASGWNIGIKEAMGDYVIRIDAHAFADRDLILKSAETMLDIGDAVCVGGSMKTKGLTNKGKLIANVLSSPFGVGNSKFRYSQEPQYVDTVAFGLYKKEVFAEAGYFDETMDRGEDNDMHGRIKKTGGKFYLNPEIKSTYHPRETIKSMMKQGYGNGEWNIITFQKEPGSLSARHLIPLLFVMGILGCAVLGLLNPVFWFILLSVIMLHMILGIAFARKKTDKIRNMLRMWVLFLLLHLAYGTGSFASMLKIKFKSLLC</sequence>
<dbReference type="InterPro" id="IPR001173">
    <property type="entry name" value="Glyco_trans_2-like"/>
</dbReference>
<keyword evidence="1" id="KW-0472">Membrane</keyword>
<proteinExistence type="predicted"/>
<dbReference type="Proteomes" id="UP000248132">
    <property type="component" value="Unassembled WGS sequence"/>
</dbReference>
<dbReference type="CDD" id="cd02525">
    <property type="entry name" value="Succinoglycan_BP_ExoA"/>
    <property type="match status" value="1"/>
</dbReference>
<dbReference type="InterPro" id="IPR050834">
    <property type="entry name" value="Glycosyltransf_2"/>
</dbReference>
<keyword evidence="3" id="KW-0808">Transferase</keyword>
<feature type="transmembrane region" description="Helical" evidence="1">
    <location>
        <begin position="261"/>
        <end position="279"/>
    </location>
</feature>
<evidence type="ECO:0000313" key="3">
    <source>
        <dbReference type="EMBL" id="PYG87790.1"/>
    </source>
</evidence>
<dbReference type="SUPFAM" id="SSF53448">
    <property type="entry name" value="Nucleotide-diphospho-sugar transferases"/>
    <property type="match status" value="1"/>
</dbReference>
<comment type="caution">
    <text evidence="3">The sequence shown here is derived from an EMBL/GenBank/DDBJ whole genome shotgun (WGS) entry which is preliminary data.</text>
</comment>
<keyword evidence="4" id="KW-1185">Reference proteome</keyword>
<feature type="transmembrane region" description="Helical" evidence="1">
    <location>
        <begin position="285"/>
        <end position="303"/>
    </location>
</feature>
<evidence type="ECO:0000313" key="4">
    <source>
        <dbReference type="Proteomes" id="UP000248132"/>
    </source>
</evidence>
<evidence type="ECO:0000259" key="2">
    <source>
        <dbReference type="Pfam" id="PF00535"/>
    </source>
</evidence>
<keyword evidence="1" id="KW-1133">Transmembrane helix</keyword>
<dbReference type="PANTHER" id="PTHR43685:SF2">
    <property type="entry name" value="GLYCOSYLTRANSFERASE 2-LIKE DOMAIN-CONTAINING PROTEIN"/>
    <property type="match status" value="1"/>
</dbReference>
<gene>
    <name evidence="3" type="ORF">LY28_01810</name>
</gene>
<protein>
    <submittedName>
        <fullName evidence="3">GT2 family glycosyltransferase</fullName>
    </submittedName>
</protein>
<dbReference type="GO" id="GO:0016740">
    <property type="term" value="F:transferase activity"/>
    <property type="evidence" value="ECO:0007669"/>
    <property type="project" value="UniProtKB-KW"/>
</dbReference>
<accession>A0A318XKS8</accession>
<dbReference type="AlphaFoldDB" id="A0A318XKS8"/>
<reference evidence="3 4" key="1">
    <citation type="submission" date="2018-06" db="EMBL/GenBank/DDBJ databases">
        <title>Genomic Encyclopedia of Type Strains, Phase I: the one thousand microbial genomes (KMG-I) project.</title>
        <authorList>
            <person name="Kyrpides N."/>
        </authorList>
    </citation>
    <scope>NUCLEOTIDE SEQUENCE [LARGE SCALE GENOMIC DNA]</scope>
    <source>
        <strain evidence="3 4">DSM 19573</strain>
    </source>
</reference>
<dbReference type="OrthoDB" id="396512at2"/>
<dbReference type="PANTHER" id="PTHR43685">
    <property type="entry name" value="GLYCOSYLTRANSFERASE"/>
    <property type="match status" value="1"/>
</dbReference>
<dbReference type="InterPro" id="IPR029044">
    <property type="entry name" value="Nucleotide-diphossugar_trans"/>
</dbReference>
<feature type="transmembrane region" description="Helical" evidence="1">
    <location>
        <begin position="315"/>
        <end position="335"/>
    </location>
</feature>
<keyword evidence="1" id="KW-0812">Transmembrane</keyword>
<dbReference type="RefSeq" id="WP_110461847.1">
    <property type="nucleotide sequence ID" value="NZ_QKMR01000009.1"/>
</dbReference>
<feature type="domain" description="Glycosyltransferase 2-like" evidence="2">
    <location>
        <begin position="10"/>
        <end position="186"/>
    </location>
</feature>
<dbReference type="Pfam" id="PF00535">
    <property type="entry name" value="Glycos_transf_2"/>
    <property type="match status" value="1"/>
</dbReference>
<evidence type="ECO:0000256" key="1">
    <source>
        <dbReference type="SAM" id="Phobius"/>
    </source>
</evidence>
<dbReference type="EMBL" id="QKMR01000009">
    <property type="protein sequence ID" value="PYG87790.1"/>
    <property type="molecule type" value="Genomic_DNA"/>
</dbReference>
<organism evidence="3 4">
    <name type="scientific">Ruminiclostridium sufflavum DSM 19573</name>
    <dbReference type="NCBI Taxonomy" id="1121337"/>
    <lineage>
        <taxon>Bacteria</taxon>
        <taxon>Bacillati</taxon>
        <taxon>Bacillota</taxon>
        <taxon>Clostridia</taxon>
        <taxon>Eubacteriales</taxon>
        <taxon>Oscillospiraceae</taxon>
        <taxon>Ruminiclostridium</taxon>
    </lineage>
</organism>
<dbReference type="Gene3D" id="3.90.550.10">
    <property type="entry name" value="Spore Coat Polysaccharide Biosynthesis Protein SpsA, Chain A"/>
    <property type="match status" value="1"/>
</dbReference>
<name>A0A318XKS8_9FIRM</name>